<protein>
    <submittedName>
        <fullName evidence="6">Glycosyltransferase</fullName>
    </submittedName>
</protein>
<organism evidence="6 7">
    <name type="scientific">Pseudohoeflea suaedae</name>
    <dbReference type="NCBI Taxonomy" id="877384"/>
    <lineage>
        <taxon>Bacteria</taxon>
        <taxon>Pseudomonadati</taxon>
        <taxon>Pseudomonadota</taxon>
        <taxon>Alphaproteobacteria</taxon>
        <taxon>Hyphomicrobiales</taxon>
        <taxon>Rhizobiaceae</taxon>
        <taxon>Pseudohoeflea</taxon>
    </lineage>
</organism>
<dbReference type="AlphaFoldDB" id="A0A4R5PND7"/>
<dbReference type="EMBL" id="SMSI01000001">
    <property type="protein sequence ID" value="TDH38121.1"/>
    <property type="molecule type" value="Genomic_DNA"/>
</dbReference>
<dbReference type="Gene3D" id="3.90.550.10">
    <property type="entry name" value="Spore Coat Polysaccharide Biosynthesis Protein SpsA, Chain A"/>
    <property type="match status" value="1"/>
</dbReference>
<dbReference type="InterPro" id="IPR001173">
    <property type="entry name" value="Glyco_trans_2-like"/>
</dbReference>
<dbReference type="InterPro" id="IPR029044">
    <property type="entry name" value="Nucleotide-diphossugar_trans"/>
</dbReference>
<evidence type="ECO:0000256" key="3">
    <source>
        <dbReference type="ARBA" id="ARBA00022679"/>
    </source>
</evidence>
<feature type="transmembrane region" description="Helical" evidence="4">
    <location>
        <begin position="14"/>
        <end position="44"/>
    </location>
</feature>
<dbReference type="GO" id="GO:0016757">
    <property type="term" value="F:glycosyltransferase activity"/>
    <property type="evidence" value="ECO:0007669"/>
    <property type="project" value="UniProtKB-KW"/>
</dbReference>
<keyword evidence="4" id="KW-0812">Transmembrane</keyword>
<keyword evidence="7" id="KW-1185">Reference proteome</keyword>
<evidence type="ECO:0000313" key="7">
    <source>
        <dbReference type="Proteomes" id="UP000295131"/>
    </source>
</evidence>
<comment type="caution">
    <text evidence="6">The sequence shown here is derived from an EMBL/GenBank/DDBJ whole genome shotgun (WGS) entry which is preliminary data.</text>
</comment>
<evidence type="ECO:0000256" key="4">
    <source>
        <dbReference type="SAM" id="Phobius"/>
    </source>
</evidence>
<dbReference type="PANTHER" id="PTHR43630">
    <property type="entry name" value="POLY-BETA-1,6-N-ACETYL-D-GLUCOSAMINE SYNTHASE"/>
    <property type="match status" value="1"/>
</dbReference>
<accession>A0A4R5PND7</accession>
<gene>
    <name evidence="6" type="ORF">E2A64_03055</name>
</gene>
<evidence type="ECO:0000259" key="5">
    <source>
        <dbReference type="Pfam" id="PF00535"/>
    </source>
</evidence>
<dbReference type="PANTHER" id="PTHR43630:SF1">
    <property type="entry name" value="POLY-BETA-1,6-N-ACETYL-D-GLUCOSAMINE SYNTHASE"/>
    <property type="match status" value="1"/>
</dbReference>
<keyword evidence="3 6" id="KW-0808">Transferase</keyword>
<comment type="similarity">
    <text evidence="1">Belongs to the glycosyltransferase 2 family.</text>
</comment>
<feature type="transmembrane region" description="Helical" evidence="4">
    <location>
        <begin position="392"/>
        <end position="414"/>
    </location>
</feature>
<sequence length="477" mass="54110">MTLDADITAFLFDVAFWVAVIVMTSGLLQTLVYLAQLLVATYALMRRPPVARSSLLWHRFADVAPPIAIIVPAYNEQLNVTETVHSLLSMEYPSYEVIIVNDGSRDRTLEVLIEAFQLRQVSRSYEESLEHQPIRGIYGNPTNDRLTVIDKENGGKADAQNAGINVSRAPLFCVIDGDSILENDALLRASQPFIEDPERTIAVGGTIRIANNSTFERGSVTEVRLPTRLLPLFQVIEYLRAFLMARLAWSRINALMLISGAFGVFRRGDVIAVGGFTQGSMGEDLDLVLKLHRHMRQIRKDYRIEFIPEPVCWTEAPETLAVLGRQRSRWQRGALECFFRYRGMFMNPRYGRIGLLGMVHVFIVDVVGPVAEVLGYILIPLFWYLGILNLDFLLAYTALVFVYGIFVSVGSLVLEEMELRRFPNARDLAILLLAAIVENFGYRQLNNFWRIRGCWQFLRQDNSWGEMPRTGFNSSSN</sequence>
<feature type="transmembrane region" description="Helical" evidence="4">
    <location>
        <begin position="353"/>
        <end position="386"/>
    </location>
</feature>
<keyword evidence="2" id="KW-0328">Glycosyltransferase</keyword>
<dbReference type="RefSeq" id="WP_133282956.1">
    <property type="nucleotide sequence ID" value="NZ_SMSI01000001.1"/>
</dbReference>
<evidence type="ECO:0000256" key="1">
    <source>
        <dbReference type="ARBA" id="ARBA00006739"/>
    </source>
</evidence>
<reference evidence="6 7" key="1">
    <citation type="journal article" date="2013" name="Int. J. Syst. Evol. Microbiol.">
        <title>Hoeflea suaedae sp. nov., an endophytic bacterium isolated from the root of the halophyte Suaeda maritima.</title>
        <authorList>
            <person name="Chung E.J."/>
            <person name="Park J.A."/>
            <person name="Pramanik P."/>
            <person name="Bibi F."/>
            <person name="Jeon C.O."/>
            <person name="Chung Y.R."/>
        </authorList>
    </citation>
    <scope>NUCLEOTIDE SEQUENCE [LARGE SCALE GENOMIC DNA]</scope>
    <source>
        <strain evidence="6 7">YC6898</strain>
    </source>
</reference>
<evidence type="ECO:0000256" key="2">
    <source>
        <dbReference type="ARBA" id="ARBA00022676"/>
    </source>
</evidence>
<dbReference type="Pfam" id="PF00535">
    <property type="entry name" value="Glycos_transf_2"/>
    <property type="match status" value="1"/>
</dbReference>
<dbReference type="SUPFAM" id="SSF53448">
    <property type="entry name" value="Nucleotide-diphospho-sugar transferases"/>
    <property type="match status" value="1"/>
</dbReference>
<feature type="domain" description="Glycosyltransferase 2-like" evidence="5">
    <location>
        <begin position="69"/>
        <end position="221"/>
    </location>
</feature>
<evidence type="ECO:0000313" key="6">
    <source>
        <dbReference type="EMBL" id="TDH38121.1"/>
    </source>
</evidence>
<keyword evidence="4" id="KW-0472">Membrane</keyword>
<dbReference type="CDD" id="cd06423">
    <property type="entry name" value="CESA_like"/>
    <property type="match status" value="1"/>
</dbReference>
<name>A0A4R5PND7_9HYPH</name>
<proteinExistence type="inferred from homology"/>
<dbReference type="OrthoDB" id="276604at2"/>
<dbReference type="Proteomes" id="UP000295131">
    <property type="component" value="Unassembled WGS sequence"/>
</dbReference>
<keyword evidence="4" id="KW-1133">Transmembrane helix</keyword>